<feature type="transmembrane region" description="Helical" evidence="8">
    <location>
        <begin position="227"/>
        <end position="245"/>
    </location>
</feature>
<evidence type="ECO:0000256" key="3">
    <source>
        <dbReference type="ARBA" id="ARBA00022448"/>
    </source>
</evidence>
<dbReference type="PATRIC" id="fig|280871.6.peg.4890"/>
<evidence type="ECO:0000256" key="5">
    <source>
        <dbReference type="ARBA" id="ARBA00022692"/>
    </source>
</evidence>
<feature type="transmembrane region" description="Helical" evidence="8">
    <location>
        <begin position="102"/>
        <end position="120"/>
    </location>
</feature>
<dbReference type="OrthoDB" id="3782574at2"/>
<evidence type="ECO:0000313" key="10">
    <source>
        <dbReference type="Proteomes" id="UP000032221"/>
    </source>
</evidence>
<keyword evidence="6 8" id="KW-1133">Transmembrane helix</keyword>
<dbReference type="AlphaFoldDB" id="A0A0D1LF48"/>
<dbReference type="InterPro" id="IPR002781">
    <property type="entry name" value="TM_pro_TauE-like"/>
</dbReference>
<feature type="transmembrane region" description="Helical" evidence="8">
    <location>
        <begin position="77"/>
        <end position="95"/>
    </location>
</feature>
<evidence type="ECO:0000256" key="1">
    <source>
        <dbReference type="ARBA" id="ARBA00004651"/>
    </source>
</evidence>
<comment type="caution">
    <text evidence="9">The sequence shown here is derived from an EMBL/GenBank/DDBJ whole genome shotgun (WGS) entry which is preliminary data.</text>
</comment>
<evidence type="ECO:0000256" key="8">
    <source>
        <dbReference type="RuleBase" id="RU363041"/>
    </source>
</evidence>
<dbReference type="Proteomes" id="UP000032221">
    <property type="component" value="Unassembled WGS sequence"/>
</dbReference>
<evidence type="ECO:0000256" key="2">
    <source>
        <dbReference type="ARBA" id="ARBA00009142"/>
    </source>
</evidence>
<keyword evidence="10" id="KW-1185">Reference proteome</keyword>
<organism evidence="9 10">
    <name type="scientific">Mycolicibacterium llatzerense</name>
    <dbReference type="NCBI Taxonomy" id="280871"/>
    <lineage>
        <taxon>Bacteria</taxon>
        <taxon>Bacillati</taxon>
        <taxon>Actinomycetota</taxon>
        <taxon>Actinomycetes</taxon>
        <taxon>Mycobacteriales</taxon>
        <taxon>Mycobacteriaceae</taxon>
        <taxon>Mycolicibacterium</taxon>
    </lineage>
</organism>
<comment type="similarity">
    <text evidence="2 8">Belongs to the 4-toluene sulfonate uptake permease (TSUP) (TC 2.A.102) family.</text>
</comment>
<evidence type="ECO:0000256" key="7">
    <source>
        <dbReference type="ARBA" id="ARBA00023136"/>
    </source>
</evidence>
<sequence>MSWQHALLLLAAGVAGGLTGSIAGLASVATYPALLMAGLPPVAANVTNTVALTFNTIGSVWGSLPELDGMGPWLRRVLPAAALGGAAGAALLLALPAEGFEVVVPVLLGLSSVTIAIPQRRGADTEPGRGRAVLISVAIFVICVYGGYFGAAAGVVLLALLLHSGSESMAHANAAKNVILGVANGVAAVGFIALAPVNWIAVVPLGFGCLVGSRLGPVVVRHTPATPLRLTIAVAGLALAVKLGWDTYR</sequence>
<feature type="transmembrane region" description="Helical" evidence="8">
    <location>
        <begin position="132"/>
        <end position="162"/>
    </location>
</feature>
<accession>A0A0D1LF48</accession>
<dbReference type="GO" id="GO:0005886">
    <property type="term" value="C:plasma membrane"/>
    <property type="evidence" value="ECO:0007669"/>
    <property type="project" value="UniProtKB-SubCell"/>
</dbReference>
<keyword evidence="4 8" id="KW-1003">Cell membrane</keyword>
<proteinExistence type="inferred from homology"/>
<protein>
    <recommendedName>
        <fullName evidence="8">Probable membrane transporter protein</fullName>
    </recommendedName>
</protein>
<dbReference type="InterPro" id="IPR052017">
    <property type="entry name" value="TSUP"/>
</dbReference>
<dbReference type="STRING" id="280871.TL10_23630"/>
<evidence type="ECO:0000256" key="4">
    <source>
        <dbReference type="ARBA" id="ARBA00022475"/>
    </source>
</evidence>
<gene>
    <name evidence="9" type="ORF">TL10_23630</name>
</gene>
<keyword evidence="3" id="KW-0813">Transport</keyword>
<dbReference type="RefSeq" id="WP_043987600.1">
    <property type="nucleotide sequence ID" value="NZ_JXST01000041.1"/>
</dbReference>
<keyword evidence="7 8" id="KW-0472">Membrane</keyword>
<feature type="transmembrane region" description="Helical" evidence="8">
    <location>
        <begin position="174"/>
        <end position="193"/>
    </location>
</feature>
<evidence type="ECO:0000313" key="9">
    <source>
        <dbReference type="EMBL" id="KIU14561.1"/>
    </source>
</evidence>
<evidence type="ECO:0000256" key="6">
    <source>
        <dbReference type="ARBA" id="ARBA00022989"/>
    </source>
</evidence>
<comment type="subcellular location">
    <subcellularLocation>
        <location evidence="1 8">Cell membrane</location>
        <topology evidence="1 8">Multi-pass membrane protein</topology>
    </subcellularLocation>
</comment>
<keyword evidence="5 8" id="KW-0812">Transmembrane</keyword>
<dbReference type="Pfam" id="PF01925">
    <property type="entry name" value="TauE"/>
    <property type="match status" value="1"/>
</dbReference>
<dbReference type="PANTHER" id="PTHR30269">
    <property type="entry name" value="TRANSMEMBRANE PROTEIN YFCA"/>
    <property type="match status" value="1"/>
</dbReference>
<name>A0A0D1LF48_9MYCO</name>
<dbReference type="EMBL" id="JXST01000041">
    <property type="protein sequence ID" value="KIU14561.1"/>
    <property type="molecule type" value="Genomic_DNA"/>
</dbReference>
<reference evidence="9 10" key="1">
    <citation type="submission" date="2015-01" db="EMBL/GenBank/DDBJ databases">
        <title>Genome sequence of Mycobacterium llatzerense and Mycobacterium immunogenum recovered from brain abscess.</title>
        <authorList>
            <person name="Greninger A.L."/>
            <person name="Langelier C."/>
            <person name="Cunningham G."/>
            <person name="Chiu C.Y."/>
            <person name="Miller S."/>
        </authorList>
    </citation>
    <scope>NUCLEOTIDE SEQUENCE [LARGE SCALE GENOMIC DNA]</scope>
    <source>
        <strain evidence="9 10">CLUC14</strain>
    </source>
</reference>
<dbReference type="PANTHER" id="PTHR30269:SF0">
    <property type="entry name" value="MEMBRANE TRANSPORTER PROTEIN YFCA-RELATED"/>
    <property type="match status" value="1"/>
</dbReference>